<keyword evidence="2" id="KW-0378">Hydrolase</keyword>
<dbReference type="Gene3D" id="3.20.20.80">
    <property type="entry name" value="Glycosidases"/>
    <property type="match status" value="1"/>
</dbReference>
<evidence type="ECO:0000256" key="2">
    <source>
        <dbReference type="RuleBase" id="RU361185"/>
    </source>
</evidence>
<dbReference type="GO" id="GO:0030246">
    <property type="term" value="F:carbohydrate binding"/>
    <property type="evidence" value="ECO:0007669"/>
    <property type="project" value="InterPro"/>
</dbReference>
<dbReference type="AlphaFoldDB" id="A0A173MZR6"/>
<organism evidence="6">
    <name type="scientific">Clostridium cellulovorans</name>
    <dbReference type="NCBI Taxonomy" id="1493"/>
    <lineage>
        <taxon>Bacteria</taxon>
        <taxon>Bacillati</taxon>
        <taxon>Bacillota</taxon>
        <taxon>Clostridia</taxon>
        <taxon>Eubacteriales</taxon>
        <taxon>Clostridiaceae</taxon>
        <taxon>Clostridium</taxon>
    </lineage>
</organism>
<dbReference type="InterPro" id="IPR025887">
    <property type="entry name" value="Glyco_hydro_31_N_dom"/>
</dbReference>
<reference evidence="6" key="1">
    <citation type="submission" date="2009-04" db="EMBL/GenBank/DDBJ databases">
        <title>Clostridium cellulovorans cellulosomal and noncellulosomal genes.</title>
        <authorList>
            <person name="Tamaru Y."/>
        </authorList>
    </citation>
    <scope>NUCLEOTIDE SEQUENCE</scope>
</reference>
<feature type="domain" description="Glycoside hydrolase family 31 N-terminal" evidence="4">
    <location>
        <begin position="25"/>
        <end position="207"/>
    </location>
</feature>
<dbReference type="InterPro" id="IPR017853">
    <property type="entry name" value="GH"/>
</dbReference>
<evidence type="ECO:0000259" key="3">
    <source>
        <dbReference type="Pfam" id="PF01055"/>
    </source>
</evidence>
<gene>
    <name evidence="6" type="primary">Agl31A</name>
</gene>
<dbReference type="InterPro" id="IPR013780">
    <property type="entry name" value="Glyco_hydro_b"/>
</dbReference>
<dbReference type="PANTHER" id="PTHR43863:SF2">
    <property type="entry name" value="MALTASE-GLUCOAMYLASE"/>
    <property type="match status" value="1"/>
</dbReference>
<dbReference type="InterPro" id="IPR048395">
    <property type="entry name" value="Glyco_hydro_31_C"/>
</dbReference>
<dbReference type="Pfam" id="PF21365">
    <property type="entry name" value="Glyco_hydro_31_3rd"/>
    <property type="match status" value="1"/>
</dbReference>
<dbReference type="SUPFAM" id="SSF51445">
    <property type="entry name" value="(Trans)glycosidases"/>
    <property type="match status" value="1"/>
</dbReference>
<proteinExistence type="inferred from homology"/>
<dbReference type="Gene3D" id="2.60.40.1180">
    <property type="entry name" value="Golgi alpha-mannosidase II"/>
    <property type="match status" value="1"/>
</dbReference>
<evidence type="ECO:0000313" key="6">
    <source>
        <dbReference type="EMBL" id="BAV13077.1"/>
    </source>
</evidence>
<dbReference type="EMBL" id="AB499178">
    <property type="protein sequence ID" value="BAV13077.1"/>
    <property type="molecule type" value="Genomic_DNA"/>
</dbReference>
<dbReference type="GO" id="GO:0004553">
    <property type="term" value="F:hydrolase activity, hydrolyzing O-glycosyl compounds"/>
    <property type="evidence" value="ECO:0007669"/>
    <property type="project" value="InterPro"/>
</dbReference>
<dbReference type="CDD" id="cd06591">
    <property type="entry name" value="GH31_xylosidase_XylS"/>
    <property type="match status" value="1"/>
</dbReference>
<dbReference type="SUPFAM" id="SSF51011">
    <property type="entry name" value="Glycosyl hydrolase domain"/>
    <property type="match status" value="1"/>
</dbReference>
<accession>A0A173MZR6</accession>
<dbReference type="InterPro" id="IPR000322">
    <property type="entry name" value="Glyco_hydro_31_TIM"/>
</dbReference>
<protein>
    <submittedName>
        <fullName evidence="6">Alpha-glucosidase</fullName>
    </submittedName>
</protein>
<dbReference type="SUPFAM" id="SSF74650">
    <property type="entry name" value="Galactose mutarotase-like"/>
    <property type="match status" value="1"/>
</dbReference>
<feature type="domain" description="Glycoside hydrolase family 31 TIM barrel" evidence="3">
    <location>
        <begin position="251"/>
        <end position="587"/>
    </location>
</feature>
<dbReference type="OMA" id="DNYRYHL"/>
<comment type="similarity">
    <text evidence="1 2">Belongs to the glycosyl hydrolase 31 family.</text>
</comment>
<evidence type="ECO:0000259" key="4">
    <source>
        <dbReference type="Pfam" id="PF13802"/>
    </source>
</evidence>
<name>A0A173MZR6_CLOCL</name>
<dbReference type="InterPro" id="IPR051816">
    <property type="entry name" value="Glycosyl_Hydrolase_31"/>
</dbReference>
<dbReference type="CDD" id="cd14752">
    <property type="entry name" value="GH31_N"/>
    <property type="match status" value="1"/>
</dbReference>
<dbReference type="GO" id="GO:0005975">
    <property type="term" value="P:carbohydrate metabolic process"/>
    <property type="evidence" value="ECO:0007669"/>
    <property type="project" value="InterPro"/>
</dbReference>
<keyword evidence="2" id="KW-0326">Glycosidase</keyword>
<sequence>MRFTQDGNRLIAKSGSETIWIEPWGANSLRVRMTKEAIMDANDWALIDKPEATTAKIAIEDIELIEPWIKEEDRASRAQKTQTASIQNGEIIAVFNGEGWLTFKNSDGKILTEEYWRDRNRIDRYCVPLRVEARELKPITGTSDYSLTLRFEAYEDEKIFGLGQYQEKVLNKKGATLELAHRNCQASVPFMMSSRGYGFLWNNPAIGTVTFGTNRTEWSAKSTKKLDYFITAGKTPAQIEEQYANAVGKAPMMPEYGLGFWQCKLRYRNQEELINVAREYKRRGIPVDVIVIDFFHWTRQGDFKFEPRDWPNPDAMIAELKEMGTELMVSVWPTIDSRSENYGKMASEGYLISADRGLNINMNWMGETVFFDATHPGARDFVWQVSKKNYYDKGVRIFWLDEAEPEYGPYDFDNYRYYQGPALQCTNIYPAMYAKGYYDGMVAEGQENVCNLVRSAWVGSQRYGALIWSGDVSSTFRAMREQLQIGLNMGIAGIPWWTTDIGGFLGGYVEDKNFHELLLRWFAFGVFSPVFRLHGERVPHIEPEQAVIDGVAQMMTGSANEIWSYGEQNYEVMKNYIDMRERLRPYVRECMKEAHEKGTPVMRTMFYEFPEDSACWTADTQYMFGPDILVAPILELGERSREVYLPKNQLWKNPKTNEVFEGGQTITVDAPINEIPLFMRAEKEHPIYL</sequence>
<dbReference type="Pfam" id="PF01055">
    <property type="entry name" value="Glyco_hydro_31_2nd"/>
    <property type="match status" value="1"/>
</dbReference>
<dbReference type="Gene3D" id="2.60.40.1760">
    <property type="entry name" value="glycosyl hydrolase (family 31)"/>
    <property type="match status" value="1"/>
</dbReference>
<dbReference type="Pfam" id="PF13802">
    <property type="entry name" value="Gal_mutarotas_2"/>
    <property type="match status" value="1"/>
</dbReference>
<feature type="domain" description="Glycosyl hydrolase family 31 C-terminal" evidence="5">
    <location>
        <begin position="598"/>
        <end position="681"/>
    </location>
</feature>
<dbReference type="PANTHER" id="PTHR43863">
    <property type="entry name" value="HYDROLASE, PUTATIVE (AFU_ORTHOLOGUE AFUA_1G03140)-RELATED"/>
    <property type="match status" value="1"/>
</dbReference>
<evidence type="ECO:0000256" key="1">
    <source>
        <dbReference type="ARBA" id="ARBA00007806"/>
    </source>
</evidence>
<dbReference type="InterPro" id="IPR011013">
    <property type="entry name" value="Gal_mutarotase_sf_dom"/>
</dbReference>
<evidence type="ECO:0000259" key="5">
    <source>
        <dbReference type="Pfam" id="PF21365"/>
    </source>
</evidence>